<dbReference type="EMBL" id="QPJJ01000005">
    <property type="protein sequence ID" value="RCW71831.1"/>
    <property type="molecule type" value="Genomic_DNA"/>
</dbReference>
<accession>A0A368XV32</accession>
<name>A0A368XV32_9BACI</name>
<dbReference type="AlphaFoldDB" id="A0A368XV32"/>
<reference evidence="1 2" key="1">
    <citation type="submission" date="2018-07" db="EMBL/GenBank/DDBJ databases">
        <title>Genomic Encyclopedia of Type Strains, Phase IV (KMG-IV): sequencing the most valuable type-strain genomes for metagenomic binning, comparative biology and taxonomic classification.</title>
        <authorList>
            <person name="Goeker M."/>
        </authorList>
    </citation>
    <scope>NUCLEOTIDE SEQUENCE [LARGE SCALE GENOMIC DNA]</scope>
    <source>
        <strain evidence="1 2">DSM 27696</strain>
    </source>
</reference>
<evidence type="ECO:0000313" key="2">
    <source>
        <dbReference type="Proteomes" id="UP000252585"/>
    </source>
</evidence>
<comment type="caution">
    <text evidence="1">The sequence shown here is derived from an EMBL/GenBank/DDBJ whole genome shotgun (WGS) entry which is preliminary data.</text>
</comment>
<evidence type="ECO:0000313" key="1">
    <source>
        <dbReference type="EMBL" id="RCW71831.1"/>
    </source>
</evidence>
<dbReference type="Proteomes" id="UP000252585">
    <property type="component" value="Unassembled WGS sequence"/>
</dbReference>
<sequence length="32" mass="4154">MLKKLREKLKRRWREVLRKRRIPTTFKNDNRS</sequence>
<proteinExistence type="predicted"/>
<gene>
    <name evidence="1" type="ORF">DFR57_10513</name>
</gene>
<keyword evidence="2" id="KW-1185">Reference proteome</keyword>
<protein>
    <submittedName>
        <fullName evidence="1">Uncharacterized protein</fullName>
    </submittedName>
</protein>
<organism evidence="1 2">
    <name type="scientific">Saliterribacillus persicus</name>
    <dbReference type="NCBI Taxonomy" id="930114"/>
    <lineage>
        <taxon>Bacteria</taxon>
        <taxon>Bacillati</taxon>
        <taxon>Bacillota</taxon>
        <taxon>Bacilli</taxon>
        <taxon>Bacillales</taxon>
        <taxon>Bacillaceae</taxon>
        <taxon>Saliterribacillus</taxon>
    </lineage>
</organism>